<accession>A0A2K9YDE6</accession>
<proteinExistence type="predicted"/>
<protein>
    <recommendedName>
        <fullName evidence="2">DUF952 domain-containing protein</fullName>
    </recommendedName>
</protein>
<organism evidence="1">
    <name type="scientific">Cladonia uncialis subsp. uncialis</name>
    <dbReference type="NCBI Taxonomy" id="180999"/>
    <lineage>
        <taxon>Eukaryota</taxon>
        <taxon>Fungi</taxon>
        <taxon>Dikarya</taxon>
        <taxon>Ascomycota</taxon>
        <taxon>Pezizomycotina</taxon>
        <taxon>Lecanoromycetes</taxon>
        <taxon>OSLEUM clade</taxon>
        <taxon>Lecanoromycetidae</taxon>
        <taxon>Lecanorales</taxon>
        <taxon>Lecanorineae</taxon>
        <taxon>Cladoniaceae</taxon>
        <taxon>Cladonia</taxon>
    </lineage>
</organism>
<dbReference type="InterPro" id="IPR009297">
    <property type="entry name" value="DUF952"/>
</dbReference>
<dbReference type="PANTHER" id="PTHR34129">
    <property type="entry name" value="BLR1139 PROTEIN"/>
    <property type="match status" value="1"/>
</dbReference>
<dbReference type="EMBL" id="MG777471">
    <property type="protein sequence ID" value="AUW30725.1"/>
    <property type="molecule type" value="Genomic_DNA"/>
</dbReference>
<dbReference type="Pfam" id="PF06108">
    <property type="entry name" value="DUF952"/>
    <property type="match status" value="1"/>
</dbReference>
<reference evidence="1" key="1">
    <citation type="submission" date="2017-12" db="EMBL/GenBank/DDBJ databases">
        <title>Genome Sequencing Reveals a Rich Biosynthetic Potential.</title>
        <authorList>
            <person name="Bertrand R.L."/>
            <person name="Abdel-Hameed M.E."/>
            <person name="Sorensen J.L."/>
        </authorList>
    </citation>
    <scope>NUCLEOTIDE SEQUENCE</scope>
</reference>
<dbReference type="Gene3D" id="3.20.170.20">
    <property type="entry name" value="Protein of unknown function DUF952"/>
    <property type="match status" value="1"/>
</dbReference>
<dbReference type="SUPFAM" id="SSF56399">
    <property type="entry name" value="ADP-ribosylation"/>
    <property type="match status" value="1"/>
</dbReference>
<evidence type="ECO:0000313" key="1">
    <source>
        <dbReference type="EMBL" id="AUW30725.1"/>
    </source>
</evidence>
<sequence>MPAPSPLPQYVYKIISEAPPDPLPSSLPMSALDANDGFIHLSTAEQIPATASRFYAHTNSLFLLKIPLDRIEESTKWEEAGSGCFPHLYRAELGREEVVDVKDPSINEHVLPRAPPYSLAAQKQYPSFLLFGISNQSKQSLFIKLFHKLRLLDLKALHHICHHELRITRTDACSGRRKLHGQRFDKTAYGGFGAGVSGDVLDDGADVGSYTANEDNGATSGLELMIWKMRSAKSLVGHRIGAGLGD</sequence>
<name>A0A2K9YDE6_CLAUC</name>
<dbReference type="PANTHER" id="PTHR34129:SF1">
    <property type="entry name" value="DUF952 DOMAIN-CONTAINING PROTEIN"/>
    <property type="match status" value="1"/>
</dbReference>
<evidence type="ECO:0008006" key="2">
    <source>
        <dbReference type="Google" id="ProtNLM"/>
    </source>
</evidence>
<dbReference type="AlphaFoldDB" id="A0A2K9YDE6"/>